<dbReference type="Proteomes" id="UP000308092">
    <property type="component" value="Unassembled WGS sequence"/>
</dbReference>
<comment type="caution">
    <text evidence="7">The sequence shown here is derived from an EMBL/GenBank/DDBJ whole genome shotgun (WGS) entry which is preliminary data.</text>
</comment>
<comment type="function">
    <text evidence="3">Necessary for protein synthesis in mitochondria. Functions as a ribosome recycling factor in mitochondria.</text>
</comment>
<dbReference type="VEuPathDB" id="FungiDB:EYZ11_007396"/>
<dbReference type="InterPro" id="IPR023584">
    <property type="entry name" value="Ribosome_recyc_fac_dom"/>
</dbReference>
<reference evidence="6 9" key="2">
    <citation type="submission" date="2019-08" db="EMBL/GenBank/DDBJ databases">
        <title>The genome sequence of a newly discovered highly antifungal drug resistant Aspergillus species, Aspergillus tanneri NIH 1004.</title>
        <authorList>
            <person name="Mounaud S."/>
            <person name="Singh I."/>
            <person name="Joardar V."/>
            <person name="Pakala S."/>
            <person name="Pakala S."/>
            <person name="Venepally P."/>
            <person name="Chung J.K."/>
            <person name="Losada L."/>
            <person name="Nierman W.C."/>
        </authorList>
    </citation>
    <scope>NUCLEOTIDE SEQUENCE [LARGE SCALE GENOMIC DNA]</scope>
    <source>
        <strain evidence="6 9">NIH1004</strain>
    </source>
</reference>
<dbReference type="Proteomes" id="UP000324241">
    <property type="component" value="Unassembled WGS sequence"/>
</dbReference>
<dbReference type="Gene3D" id="1.10.132.20">
    <property type="entry name" value="Ribosome-recycling factor"/>
    <property type="match status" value="1"/>
</dbReference>
<evidence type="ECO:0000313" key="7">
    <source>
        <dbReference type="EMBL" id="THC93116.1"/>
    </source>
</evidence>
<dbReference type="OrthoDB" id="407355at2759"/>
<evidence type="ECO:0000259" key="5">
    <source>
        <dbReference type="Pfam" id="PF01765"/>
    </source>
</evidence>
<protein>
    <recommendedName>
        <fullName evidence="5">Ribosome recycling factor domain-containing protein</fullName>
    </recommendedName>
</protein>
<dbReference type="InterPro" id="IPR036191">
    <property type="entry name" value="RRF_sf"/>
</dbReference>
<dbReference type="PANTHER" id="PTHR20982">
    <property type="entry name" value="RIBOSOME RECYCLING FACTOR"/>
    <property type="match status" value="1"/>
</dbReference>
<keyword evidence="2" id="KW-0648">Protein biosynthesis</keyword>
<feature type="region of interest" description="Disordered" evidence="4">
    <location>
        <begin position="178"/>
        <end position="198"/>
    </location>
</feature>
<comment type="similarity">
    <text evidence="1">Belongs to the RRF family.</text>
</comment>
<dbReference type="EMBL" id="QUQM01000008">
    <property type="protein sequence ID" value="KAA8642182.1"/>
    <property type="molecule type" value="Genomic_DNA"/>
</dbReference>
<dbReference type="InterPro" id="IPR002661">
    <property type="entry name" value="Ribosome_recyc_fac"/>
</dbReference>
<dbReference type="SUPFAM" id="SSF55194">
    <property type="entry name" value="Ribosome recycling factor, RRF"/>
    <property type="match status" value="1"/>
</dbReference>
<proteinExistence type="inferred from homology"/>
<evidence type="ECO:0000256" key="2">
    <source>
        <dbReference type="ARBA" id="ARBA00022917"/>
    </source>
</evidence>
<gene>
    <name evidence="6" type="ORF">ATNIH1004_011123</name>
    <name evidence="7" type="ORF">EYZ11_007396</name>
</gene>
<evidence type="ECO:0000313" key="8">
    <source>
        <dbReference type="Proteomes" id="UP000308092"/>
    </source>
</evidence>
<feature type="domain" description="Ribosome recycling factor" evidence="5">
    <location>
        <begin position="60"/>
        <end position="228"/>
    </location>
</feature>
<dbReference type="GO" id="GO:0006412">
    <property type="term" value="P:translation"/>
    <property type="evidence" value="ECO:0007669"/>
    <property type="project" value="UniProtKB-KW"/>
</dbReference>
<reference evidence="7 8" key="1">
    <citation type="submission" date="2019-03" db="EMBL/GenBank/DDBJ databases">
        <title>The genome sequence of a newly discovered highly antifungal drug resistant Aspergillus species, Aspergillus tanneri NIH 1004.</title>
        <authorList>
            <person name="Mounaud S."/>
            <person name="Singh I."/>
            <person name="Joardar V."/>
            <person name="Pakala S."/>
            <person name="Pakala S."/>
            <person name="Venepally P."/>
            <person name="Hoover J."/>
            <person name="Nierman W."/>
            <person name="Chung J."/>
            <person name="Losada L."/>
        </authorList>
    </citation>
    <scope>NUCLEOTIDE SEQUENCE [LARGE SCALE GENOMIC DNA]</scope>
    <source>
        <strain evidence="7 8">NIH1004</strain>
    </source>
</reference>
<name>A0A4S3JD21_9EURO</name>
<dbReference type="RefSeq" id="XP_033421544.1">
    <property type="nucleotide sequence ID" value="XM_033575689.1"/>
</dbReference>
<dbReference type="PANTHER" id="PTHR20982:SF3">
    <property type="entry name" value="MITOCHONDRIAL RIBOSOME RECYCLING FACTOR PSEUDO 1"/>
    <property type="match status" value="1"/>
</dbReference>
<evidence type="ECO:0000313" key="9">
    <source>
        <dbReference type="Proteomes" id="UP000324241"/>
    </source>
</evidence>
<organism evidence="7 8">
    <name type="scientific">Aspergillus tanneri</name>
    <dbReference type="NCBI Taxonomy" id="1220188"/>
    <lineage>
        <taxon>Eukaryota</taxon>
        <taxon>Fungi</taxon>
        <taxon>Dikarya</taxon>
        <taxon>Ascomycota</taxon>
        <taxon>Pezizomycotina</taxon>
        <taxon>Eurotiomycetes</taxon>
        <taxon>Eurotiomycetidae</taxon>
        <taxon>Eurotiales</taxon>
        <taxon>Aspergillaceae</taxon>
        <taxon>Aspergillus</taxon>
        <taxon>Aspergillus subgen. Circumdati</taxon>
    </lineage>
</organism>
<accession>A0A4S3JD21</accession>
<evidence type="ECO:0000256" key="3">
    <source>
        <dbReference type="ARBA" id="ARBA00024909"/>
    </source>
</evidence>
<dbReference type="AlphaFoldDB" id="A0A4S3JD21"/>
<dbReference type="GO" id="GO:0005739">
    <property type="term" value="C:mitochondrion"/>
    <property type="evidence" value="ECO:0007669"/>
    <property type="project" value="TreeGrafter"/>
</dbReference>
<sequence>MSSFARSFSNTTQLYKKKDKAKNIAAAGSEAKKSKIGVVSEDPSDLSLLQQGIATAVSQFKDDLSKLRMGGRISTDVIEGLRVQLPKGSKQRVKLADLAQVVPKGGRMVTVLVPEVDYLKPITSAILSSNLSLTPQPDAHNALQLNVPIPPPTKESREKTVVFAKMAMEKAITAVRDSRSSVHRRLQDMQKRKTARPDDIRKVQEQMEKLTEKGQKEVKELFEVAKKSMERT</sequence>
<dbReference type="GO" id="GO:0043023">
    <property type="term" value="F:ribosomal large subunit binding"/>
    <property type="evidence" value="ECO:0007669"/>
    <property type="project" value="TreeGrafter"/>
</dbReference>
<evidence type="ECO:0000256" key="1">
    <source>
        <dbReference type="ARBA" id="ARBA00005912"/>
    </source>
</evidence>
<dbReference type="GeneID" id="54333824"/>
<evidence type="ECO:0000313" key="6">
    <source>
        <dbReference type="EMBL" id="KAA8642182.1"/>
    </source>
</evidence>
<dbReference type="Gene3D" id="3.30.1360.40">
    <property type="match status" value="1"/>
</dbReference>
<dbReference type="STRING" id="1220188.A0A4S3JD21"/>
<dbReference type="EMBL" id="SOSA01000285">
    <property type="protein sequence ID" value="THC93116.1"/>
    <property type="molecule type" value="Genomic_DNA"/>
</dbReference>
<keyword evidence="8" id="KW-1185">Reference proteome</keyword>
<evidence type="ECO:0000256" key="4">
    <source>
        <dbReference type="SAM" id="MobiDB-lite"/>
    </source>
</evidence>
<dbReference type="Pfam" id="PF01765">
    <property type="entry name" value="RRF"/>
    <property type="match status" value="1"/>
</dbReference>